<evidence type="ECO:0000313" key="9">
    <source>
        <dbReference type="Proteomes" id="UP001180020"/>
    </source>
</evidence>
<reference evidence="8" key="1">
    <citation type="journal article" date="2023" name="Nat. Commun.">
        <title>Diploid and tetraploid genomes of Acorus and the evolution of monocots.</title>
        <authorList>
            <person name="Ma L."/>
            <person name="Liu K.W."/>
            <person name="Li Z."/>
            <person name="Hsiao Y.Y."/>
            <person name="Qi Y."/>
            <person name="Fu T."/>
            <person name="Tang G.D."/>
            <person name="Zhang D."/>
            <person name="Sun W.H."/>
            <person name="Liu D.K."/>
            <person name="Li Y."/>
            <person name="Chen G.Z."/>
            <person name="Liu X.D."/>
            <person name="Liao X.Y."/>
            <person name="Jiang Y.T."/>
            <person name="Yu X."/>
            <person name="Hao Y."/>
            <person name="Huang J."/>
            <person name="Zhao X.W."/>
            <person name="Ke S."/>
            <person name="Chen Y.Y."/>
            <person name="Wu W.L."/>
            <person name="Hsu J.L."/>
            <person name="Lin Y.F."/>
            <person name="Huang M.D."/>
            <person name="Li C.Y."/>
            <person name="Huang L."/>
            <person name="Wang Z.W."/>
            <person name="Zhao X."/>
            <person name="Zhong W.Y."/>
            <person name="Peng D.H."/>
            <person name="Ahmad S."/>
            <person name="Lan S."/>
            <person name="Zhang J.S."/>
            <person name="Tsai W.C."/>
            <person name="Van de Peer Y."/>
            <person name="Liu Z.J."/>
        </authorList>
    </citation>
    <scope>NUCLEOTIDE SEQUENCE</scope>
    <source>
        <strain evidence="8">CP</strain>
    </source>
</reference>
<feature type="chain" id="PRO_5043091042" description="Epidermal patterning factor-like protein" evidence="6">
    <location>
        <begin position="20"/>
        <end position="122"/>
    </location>
</feature>
<accession>A0AAV9DEY4</accession>
<dbReference type="Proteomes" id="UP001180020">
    <property type="component" value="Unassembled WGS sequence"/>
</dbReference>
<evidence type="ECO:0000256" key="4">
    <source>
        <dbReference type="ARBA" id="ARBA00022729"/>
    </source>
</evidence>
<keyword evidence="5" id="KW-1015">Disulfide bond</keyword>
<evidence type="ECO:0000313" key="8">
    <source>
        <dbReference type="EMBL" id="KAK1299863.1"/>
    </source>
</evidence>
<dbReference type="InterPro" id="IPR039455">
    <property type="entry name" value="EPFL"/>
</dbReference>
<dbReference type="EMBL" id="JAUJYO010000013">
    <property type="protein sequence ID" value="KAK1299863.1"/>
    <property type="molecule type" value="Genomic_DNA"/>
</dbReference>
<protein>
    <recommendedName>
        <fullName evidence="6">Epidermal patterning factor-like protein</fullName>
    </recommendedName>
</protein>
<sequence length="122" mass="13466">MGFLHHLLLFILIASSTQLLFMAEGRLVRKPLEASKVGEGDDKAFMRAMIGSRPPRCDRRCSSCGHCEAVQVPAVPQDKKNKIRHSSASSKSSITTTSRGDDTTNYKPMSWKCKCGDLILNP</sequence>
<gene>
    <name evidence="8" type="primary">EPFL2</name>
    <name evidence="8" type="ORF">QJS10_CPB13g00033</name>
</gene>
<comment type="similarity">
    <text evidence="2 6">Belongs to the plant cysteine rich small secretory peptide family. Epidermal patterning factor subfamily.</text>
</comment>
<evidence type="ECO:0000256" key="2">
    <source>
        <dbReference type="ARBA" id="ARBA00008127"/>
    </source>
</evidence>
<feature type="region of interest" description="Disordered" evidence="7">
    <location>
        <begin position="78"/>
        <end position="105"/>
    </location>
</feature>
<evidence type="ECO:0000256" key="1">
    <source>
        <dbReference type="ARBA" id="ARBA00004613"/>
    </source>
</evidence>
<feature type="signal peptide" evidence="6">
    <location>
        <begin position="1"/>
        <end position="19"/>
    </location>
</feature>
<feature type="compositionally biased region" description="Low complexity" evidence="7">
    <location>
        <begin position="86"/>
        <end position="98"/>
    </location>
</feature>
<dbReference type="GO" id="GO:0005576">
    <property type="term" value="C:extracellular region"/>
    <property type="evidence" value="ECO:0007669"/>
    <property type="project" value="UniProtKB-SubCell"/>
</dbReference>
<keyword evidence="4 6" id="KW-0732">Signal</keyword>
<evidence type="ECO:0000256" key="6">
    <source>
        <dbReference type="RuleBase" id="RU367102"/>
    </source>
</evidence>
<organism evidence="8 9">
    <name type="scientific">Acorus calamus</name>
    <name type="common">Sweet flag</name>
    <dbReference type="NCBI Taxonomy" id="4465"/>
    <lineage>
        <taxon>Eukaryota</taxon>
        <taxon>Viridiplantae</taxon>
        <taxon>Streptophyta</taxon>
        <taxon>Embryophyta</taxon>
        <taxon>Tracheophyta</taxon>
        <taxon>Spermatophyta</taxon>
        <taxon>Magnoliopsida</taxon>
        <taxon>Liliopsida</taxon>
        <taxon>Acoraceae</taxon>
        <taxon>Acorus</taxon>
    </lineage>
</organism>
<name>A0AAV9DEY4_ACOCL</name>
<comment type="subcellular location">
    <subcellularLocation>
        <location evidence="1 6">Secreted</location>
    </subcellularLocation>
</comment>
<keyword evidence="6" id="KW-0217">Developmental protein</keyword>
<reference evidence="8" key="2">
    <citation type="submission" date="2023-06" db="EMBL/GenBank/DDBJ databases">
        <authorList>
            <person name="Ma L."/>
            <person name="Liu K.-W."/>
            <person name="Li Z."/>
            <person name="Hsiao Y.-Y."/>
            <person name="Qi Y."/>
            <person name="Fu T."/>
            <person name="Tang G."/>
            <person name="Zhang D."/>
            <person name="Sun W.-H."/>
            <person name="Liu D.-K."/>
            <person name="Li Y."/>
            <person name="Chen G.-Z."/>
            <person name="Liu X.-D."/>
            <person name="Liao X.-Y."/>
            <person name="Jiang Y.-T."/>
            <person name="Yu X."/>
            <person name="Hao Y."/>
            <person name="Huang J."/>
            <person name="Zhao X.-W."/>
            <person name="Ke S."/>
            <person name="Chen Y.-Y."/>
            <person name="Wu W.-L."/>
            <person name="Hsu J.-L."/>
            <person name="Lin Y.-F."/>
            <person name="Huang M.-D."/>
            <person name="Li C.-Y."/>
            <person name="Huang L."/>
            <person name="Wang Z.-W."/>
            <person name="Zhao X."/>
            <person name="Zhong W.-Y."/>
            <person name="Peng D.-H."/>
            <person name="Ahmad S."/>
            <person name="Lan S."/>
            <person name="Zhang J.-S."/>
            <person name="Tsai W.-C."/>
            <person name="Van De Peer Y."/>
            <person name="Liu Z.-J."/>
        </authorList>
    </citation>
    <scope>NUCLEOTIDE SEQUENCE</scope>
    <source>
        <strain evidence="8">CP</strain>
        <tissue evidence="8">Leaves</tissue>
    </source>
</reference>
<evidence type="ECO:0000256" key="3">
    <source>
        <dbReference type="ARBA" id="ARBA00022525"/>
    </source>
</evidence>
<comment type="caution">
    <text evidence="8">The sequence shown here is derived from an EMBL/GenBank/DDBJ whole genome shotgun (WGS) entry which is preliminary data.</text>
</comment>
<comment type="function">
    <text evidence="6">Controls stomatal patterning.</text>
</comment>
<keyword evidence="9" id="KW-1185">Reference proteome</keyword>
<dbReference type="PANTHER" id="PTHR33109:SF7">
    <property type="entry name" value="EPIDERMAL PATTERNING FACTOR-LIKE PROTEIN 2"/>
    <property type="match status" value="1"/>
</dbReference>
<evidence type="ECO:0000256" key="7">
    <source>
        <dbReference type="SAM" id="MobiDB-lite"/>
    </source>
</evidence>
<evidence type="ECO:0000256" key="5">
    <source>
        <dbReference type="ARBA" id="ARBA00023157"/>
    </source>
</evidence>
<dbReference type="AlphaFoldDB" id="A0AAV9DEY4"/>
<dbReference type="Pfam" id="PF17181">
    <property type="entry name" value="EPF"/>
    <property type="match status" value="1"/>
</dbReference>
<proteinExistence type="inferred from homology"/>
<keyword evidence="3 6" id="KW-0964">Secreted</keyword>
<dbReference type="PANTHER" id="PTHR33109">
    <property type="entry name" value="EPIDERMAL PATTERNING FACTOR-LIKE PROTEIN 4"/>
    <property type="match status" value="1"/>
</dbReference>
<dbReference type="GO" id="GO:0010052">
    <property type="term" value="P:guard cell differentiation"/>
    <property type="evidence" value="ECO:0007669"/>
    <property type="project" value="UniProtKB-UniRule"/>
</dbReference>